<dbReference type="Pfam" id="PF00501">
    <property type="entry name" value="AMP-binding"/>
    <property type="match status" value="1"/>
</dbReference>
<evidence type="ECO:0000259" key="2">
    <source>
        <dbReference type="Pfam" id="PF13193"/>
    </source>
</evidence>
<protein>
    <submittedName>
        <fullName evidence="3">AMP-binding enzyme</fullName>
    </submittedName>
</protein>
<dbReference type="Pfam" id="PF13193">
    <property type="entry name" value="AMP-binding_C"/>
    <property type="match status" value="1"/>
</dbReference>
<dbReference type="EMBL" id="AY458639">
    <property type="protein sequence ID" value="AAR37750.1"/>
    <property type="molecule type" value="Genomic_DNA"/>
</dbReference>
<dbReference type="InterPro" id="IPR045851">
    <property type="entry name" value="AMP-bd_C_sf"/>
</dbReference>
<dbReference type="PANTHER" id="PTHR43201">
    <property type="entry name" value="ACYL-COA SYNTHETASE"/>
    <property type="match status" value="1"/>
</dbReference>
<reference evidence="3" key="2">
    <citation type="submission" date="2003-12" db="EMBL/GenBank/DDBJ databases">
        <title>Monterey Bay Coastal Ocean Microbial Observatory environmental clone sequencing.</title>
        <authorList>
            <person name="DeLong E.F."/>
        </authorList>
    </citation>
    <scope>NUCLEOTIDE SEQUENCE</scope>
</reference>
<dbReference type="Gene3D" id="3.30.300.30">
    <property type="match status" value="1"/>
</dbReference>
<dbReference type="InterPro" id="IPR025110">
    <property type="entry name" value="AMP-bd_C"/>
</dbReference>
<dbReference type="AlphaFoldDB" id="Q6SH69"/>
<dbReference type="PROSITE" id="PS00455">
    <property type="entry name" value="AMP_BINDING"/>
    <property type="match status" value="1"/>
</dbReference>
<dbReference type="SUPFAM" id="SSF56801">
    <property type="entry name" value="Acetyl-CoA synthetase-like"/>
    <property type="match status" value="1"/>
</dbReference>
<organism evidence="3">
    <name type="scientific">uncultured marine bacterium 442</name>
    <dbReference type="NCBI Taxonomy" id="257392"/>
    <lineage>
        <taxon>Bacteria</taxon>
        <taxon>environmental samples</taxon>
    </lineage>
</organism>
<evidence type="ECO:0000313" key="3">
    <source>
        <dbReference type="EMBL" id="AAR37750.1"/>
    </source>
</evidence>
<dbReference type="GO" id="GO:0031956">
    <property type="term" value="F:medium-chain fatty acid-CoA ligase activity"/>
    <property type="evidence" value="ECO:0007669"/>
    <property type="project" value="TreeGrafter"/>
</dbReference>
<dbReference type="Gene3D" id="3.40.50.980">
    <property type="match status" value="2"/>
</dbReference>
<reference evidence="3" key="1">
    <citation type="submission" date="2003-11" db="EMBL/GenBank/DDBJ databases">
        <authorList>
            <person name="Heidelberg J.F."/>
            <person name="Eisen J.A."/>
            <person name="Nelson W.C."/>
            <person name="DeLong E.F."/>
        </authorList>
    </citation>
    <scope>NUCLEOTIDE SEQUENCE</scope>
</reference>
<feature type="domain" description="AMP-dependent synthetase/ligase" evidence="1">
    <location>
        <begin position="52"/>
        <end position="422"/>
    </location>
</feature>
<dbReference type="InterPro" id="IPR000873">
    <property type="entry name" value="AMP-dep_synth/lig_dom"/>
</dbReference>
<gene>
    <name evidence="3" type="ORF">MBMO_EBAC000-63A02.28</name>
</gene>
<accession>Q6SH69</accession>
<dbReference type="PANTHER" id="PTHR43201:SF32">
    <property type="entry name" value="2-SUCCINYLBENZOATE--COA LIGASE, CHLOROPLASTIC_PEROXISOMAL"/>
    <property type="match status" value="1"/>
</dbReference>
<proteinExistence type="predicted"/>
<dbReference type="InterPro" id="IPR020845">
    <property type="entry name" value="AMP-binding_CS"/>
</dbReference>
<evidence type="ECO:0000259" key="1">
    <source>
        <dbReference type="Pfam" id="PF00501"/>
    </source>
</evidence>
<sequence length="559" mass="60522">MSLFTQPYHDAVAQLTGPGAPFEVINCSIEGLSLKAFSQAHSSLSDYLNGGRQHGDKLLLQYQESTWSFKEFYTAADRLSHWLVTEGNITAGTPVAIAMRNRPEWLIAFVAIINVGGIAVPLNSWGKSAELEQGLEDSHAALLICDAPRWKYVQESNRIVSALIVDGDASGPQQPDFHDVIRANWTGSITPPAIDTQTPAILLFTSGTSGRPKGVMLSHFNCCQALMNLEFIGAATYMTNQDAMSTQLASTTPPKTLLAVPLFHISGLFSQFIVNLHHGRSLYIMYKWDADEALQLVRQEAITVLMGAPVMMMELLSKPEFTVGDAKQLTNISSGGAATPETLAALYATKTAAAFPGGGWGMTETLGTGAAFTGHFCSHRPMASGFPSPIMEFSFLDEDGKPTPPGVAGEINVRSSAAIQRYHTGSSEDFCEGWLATGDVGYINEEGLLFICGRVKDMIIRGGENIYPSEIEACLTTLPLCLDAAVVGRPDPKWGEEVAAVVQVPPGTEANSQLVIEHCQQQLAAFKVPVQVIFTEKPLPRNALRKLLKNKIIAEYYPQ</sequence>
<dbReference type="GO" id="GO:0006631">
    <property type="term" value="P:fatty acid metabolic process"/>
    <property type="evidence" value="ECO:0007669"/>
    <property type="project" value="TreeGrafter"/>
</dbReference>
<feature type="domain" description="AMP-binding enzyme C-terminal" evidence="2">
    <location>
        <begin position="470"/>
        <end position="543"/>
    </location>
</feature>
<dbReference type="Gene3D" id="2.30.38.10">
    <property type="entry name" value="Luciferase, Domain 3"/>
    <property type="match status" value="1"/>
</dbReference>
<name>Q6SH69_9BACT</name>